<accession>A0A166GYE3</accession>
<name>A0A166GYE3_9AGAM</name>
<sequence length="485" mass="54151">MGSSVGRLGDSEEQENIQFRYPIGGTTSSSSGPDPRSLIQNCQRYQSLLTWGARSSLLRLSVFTNCIILAPLSSSQVLQCRRQYTHTTYQHNENPQFLLVDDRPRTKWSKTVQVPTGHELPVSAKFKKVLKSFRSVKWTSEDFLREFFAVNPFDLSRRHGWIAVRELYTGRPDARPLDKFAHGADKRTPRARLFSAHGTAKLTTESQRGGVPVHRRARPPELASHRPLALIQSSNSAQHAQFHSLAECTAVSFGLRHSLPRVMVPADIITMNSHLGNTPCIGTPKSMLEGFSDQKAVTIHKWAHHQHILEEWAMRIGRENMMTIGIAATHIELGVEATLDIMDRRRRIMQNLRSQVTVDPLLGFIESRTGRSSGSYNTSKPSHGPFLSSSTCNLRSLSATVRGSRNRRSPLRRARSTRWPPAPWEAQAAKEMVGGCIAQDGAYLSYRVLGGSFGTIARTRPGLNKAEIMTRRLSEAAESADHFGP</sequence>
<dbReference type="AlphaFoldDB" id="A0A166GYE3"/>
<evidence type="ECO:0000313" key="3">
    <source>
        <dbReference type="Proteomes" id="UP000076532"/>
    </source>
</evidence>
<evidence type="ECO:0000256" key="1">
    <source>
        <dbReference type="SAM" id="MobiDB-lite"/>
    </source>
</evidence>
<organism evidence="2 3">
    <name type="scientific">Athelia psychrophila</name>
    <dbReference type="NCBI Taxonomy" id="1759441"/>
    <lineage>
        <taxon>Eukaryota</taxon>
        <taxon>Fungi</taxon>
        <taxon>Dikarya</taxon>
        <taxon>Basidiomycota</taxon>
        <taxon>Agaricomycotina</taxon>
        <taxon>Agaricomycetes</taxon>
        <taxon>Agaricomycetidae</taxon>
        <taxon>Atheliales</taxon>
        <taxon>Atheliaceae</taxon>
        <taxon>Athelia</taxon>
    </lineage>
</organism>
<keyword evidence="3" id="KW-1185">Reference proteome</keyword>
<gene>
    <name evidence="2" type="ORF">FIBSPDRAFT_893630</name>
</gene>
<proteinExistence type="predicted"/>
<protein>
    <submittedName>
        <fullName evidence="2">Uncharacterized protein</fullName>
    </submittedName>
</protein>
<dbReference type="EMBL" id="KV417574">
    <property type="protein sequence ID" value="KZP18290.1"/>
    <property type="molecule type" value="Genomic_DNA"/>
</dbReference>
<feature type="compositionally biased region" description="Basic residues" evidence="1">
    <location>
        <begin position="404"/>
        <end position="416"/>
    </location>
</feature>
<reference evidence="2 3" key="1">
    <citation type="journal article" date="2016" name="Mol. Biol. Evol.">
        <title>Comparative Genomics of Early-Diverging Mushroom-Forming Fungi Provides Insights into the Origins of Lignocellulose Decay Capabilities.</title>
        <authorList>
            <person name="Nagy L.G."/>
            <person name="Riley R."/>
            <person name="Tritt A."/>
            <person name="Adam C."/>
            <person name="Daum C."/>
            <person name="Floudas D."/>
            <person name="Sun H."/>
            <person name="Yadav J.S."/>
            <person name="Pangilinan J."/>
            <person name="Larsson K.H."/>
            <person name="Matsuura K."/>
            <person name="Barry K."/>
            <person name="Labutti K."/>
            <person name="Kuo R."/>
            <person name="Ohm R.A."/>
            <person name="Bhattacharya S.S."/>
            <person name="Shirouzu T."/>
            <person name="Yoshinaga Y."/>
            <person name="Martin F.M."/>
            <person name="Grigoriev I.V."/>
            <person name="Hibbett D.S."/>
        </authorList>
    </citation>
    <scope>NUCLEOTIDE SEQUENCE [LARGE SCALE GENOMIC DNA]</scope>
    <source>
        <strain evidence="2 3">CBS 109695</strain>
    </source>
</reference>
<feature type="region of interest" description="Disordered" evidence="1">
    <location>
        <begin position="399"/>
        <end position="419"/>
    </location>
</feature>
<evidence type="ECO:0000313" key="2">
    <source>
        <dbReference type="EMBL" id="KZP18290.1"/>
    </source>
</evidence>
<dbReference type="Proteomes" id="UP000076532">
    <property type="component" value="Unassembled WGS sequence"/>
</dbReference>